<feature type="region of interest" description="Disordered" evidence="2">
    <location>
        <begin position="253"/>
        <end position="285"/>
    </location>
</feature>
<protein>
    <recommendedName>
        <fullName evidence="5">Reverse transcriptase domain-containing protein</fullName>
    </recommendedName>
</protein>
<evidence type="ECO:0008006" key="5">
    <source>
        <dbReference type="Google" id="ProtNLM"/>
    </source>
</evidence>
<evidence type="ECO:0000313" key="4">
    <source>
        <dbReference type="Proteomes" id="UP001151760"/>
    </source>
</evidence>
<organism evidence="3 4">
    <name type="scientific">Tanacetum coccineum</name>
    <dbReference type="NCBI Taxonomy" id="301880"/>
    <lineage>
        <taxon>Eukaryota</taxon>
        <taxon>Viridiplantae</taxon>
        <taxon>Streptophyta</taxon>
        <taxon>Embryophyta</taxon>
        <taxon>Tracheophyta</taxon>
        <taxon>Spermatophyta</taxon>
        <taxon>Magnoliopsida</taxon>
        <taxon>eudicotyledons</taxon>
        <taxon>Gunneridae</taxon>
        <taxon>Pentapetalae</taxon>
        <taxon>asterids</taxon>
        <taxon>campanulids</taxon>
        <taxon>Asterales</taxon>
        <taxon>Asteraceae</taxon>
        <taxon>Asteroideae</taxon>
        <taxon>Anthemideae</taxon>
        <taxon>Anthemidinae</taxon>
        <taxon>Tanacetum</taxon>
    </lineage>
</organism>
<feature type="coiled-coil region" evidence="1">
    <location>
        <begin position="185"/>
        <end position="215"/>
    </location>
</feature>
<name>A0ABQ5H3E5_9ASTR</name>
<feature type="compositionally biased region" description="Basic and acidic residues" evidence="2">
    <location>
        <begin position="253"/>
        <end position="263"/>
    </location>
</feature>
<accession>A0ABQ5H3E5</accession>
<feature type="compositionally biased region" description="Low complexity" evidence="2">
    <location>
        <begin position="265"/>
        <end position="279"/>
    </location>
</feature>
<reference evidence="3" key="1">
    <citation type="journal article" date="2022" name="Int. J. Mol. Sci.">
        <title>Draft Genome of Tanacetum Coccineum: Genomic Comparison of Closely Related Tanacetum-Family Plants.</title>
        <authorList>
            <person name="Yamashiro T."/>
            <person name="Shiraishi A."/>
            <person name="Nakayama K."/>
            <person name="Satake H."/>
        </authorList>
    </citation>
    <scope>NUCLEOTIDE SEQUENCE</scope>
</reference>
<gene>
    <name evidence="3" type="ORF">Tco_1056358</name>
</gene>
<evidence type="ECO:0000313" key="3">
    <source>
        <dbReference type="EMBL" id="GJT82016.1"/>
    </source>
</evidence>
<keyword evidence="1" id="KW-0175">Coiled coil</keyword>
<dbReference type="Proteomes" id="UP001151760">
    <property type="component" value="Unassembled WGS sequence"/>
</dbReference>
<feature type="region of interest" description="Disordered" evidence="2">
    <location>
        <begin position="74"/>
        <end position="146"/>
    </location>
</feature>
<evidence type="ECO:0000256" key="2">
    <source>
        <dbReference type="SAM" id="MobiDB-lite"/>
    </source>
</evidence>
<sequence>MSGKGCEYKYGGQRGETGERVGRCGKGRRPREGNDECVDDLNGQGSDQGMGANGGVCENSYFLKMDLRRIRRITSSISRNEKSSRKPSEDPERGDGRMGRHVEQVDEIPHPVTPPRNPTAVPHSSPEQSSESEDSDLANSDEAQIDEPALKSRFGLVMYTICMSESGIKGKEAKRKKLCEVEDKVEKKEEEKVEMKKCVTELERMKECMEEMEGKWELMDLKIIPPMRRLELQGREIARLLCERDDLRSCGRSQAIEDHEKKRASSSNTEGSSSSGGCSHKTFMNGKPHSFNGTEGVVGLTRWMEKMEQVFGTCKCAEQDKVVYACQQNSMVCPHWWKRNVRTYGLENANKIPRTEFKRDEDYQILVCPDTEIQKMEQELWNLTLKGG</sequence>
<proteinExistence type="predicted"/>
<evidence type="ECO:0000256" key="1">
    <source>
        <dbReference type="SAM" id="Coils"/>
    </source>
</evidence>
<reference evidence="3" key="2">
    <citation type="submission" date="2022-01" db="EMBL/GenBank/DDBJ databases">
        <authorList>
            <person name="Yamashiro T."/>
            <person name="Shiraishi A."/>
            <person name="Satake H."/>
            <person name="Nakayama K."/>
        </authorList>
    </citation>
    <scope>NUCLEOTIDE SEQUENCE</scope>
</reference>
<feature type="compositionally biased region" description="Basic and acidic residues" evidence="2">
    <location>
        <begin position="79"/>
        <end position="109"/>
    </location>
</feature>
<keyword evidence="4" id="KW-1185">Reference proteome</keyword>
<comment type="caution">
    <text evidence="3">The sequence shown here is derived from an EMBL/GenBank/DDBJ whole genome shotgun (WGS) entry which is preliminary data.</text>
</comment>
<dbReference type="EMBL" id="BQNB010019129">
    <property type="protein sequence ID" value="GJT82016.1"/>
    <property type="molecule type" value="Genomic_DNA"/>
</dbReference>
<feature type="region of interest" description="Disordered" evidence="2">
    <location>
        <begin position="1"/>
        <end position="57"/>
    </location>
</feature>